<organism evidence="1 2">
    <name type="scientific">Mycena venus</name>
    <dbReference type="NCBI Taxonomy" id="2733690"/>
    <lineage>
        <taxon>Eukaryota</taxon>
        <taxon>Fungi</taxon>
        <taxon>Dikarya</taxon>
        <taxon>Basidiomycota</taxon>
        <taxon>Agaricomycotina</taxon>
        <taxon>Agaricomycetes</taxon>
        <taxon>Agaricomycetidae</taxon>
        <taxon>Agaricales</taxon>
        <taxon>Marasmiineae</taxon>
        <taxon>Mycenaceae</taxon>
        <taxon>Mycena</taxon>
    </lineage>
</organism>
<dbReference type="AlphaFoldDB" id="A0A8H6X825"/>
<evidence type="ECO:0000313" key="2">
    <source>
        <dbReference type="Proteomes" id="UP000620124"/>
    </source>
</evidence>
<protein>
    <submittedName>
        <fullName evidence="1">Uncharacterized protein</fullName>
    </submittedName>
</protein>
<dbReference type="EMBL" id="JACAZI010000024">
    <property type="protein sequence ID" value="KAF7335811.1"/>
    <property type="molecule type" value="Genomic_DNA"/>
</dbReference>
<gene>
    <name evidence="1" type="ORF">MVEN_02237100</name>
</gene>
<dbReference type="Proteomes" id="UP000620124">
    <property type="component" value="Unassembled WGS sequence"/>
</dbReference>
<comment type="caution">
    <text evidence="1">The sequence shown here is derived from an EMBL/GenBank/DDBJ whole genome shotgun (WGS) entry which is preliminary data.</text>
</comment>
<name>A0A8H6X825_9AGAR</name>
<proteinExistence type="predicted"/>
<reference evidence="1" key="1">
    <citation type="submission" date="2020-05" db="EMBL/GenBank/DDBJ databases">
        <title>Mycena genomes resolve the evolution of fungal bioluminescence.</title>
        <authorList>
            <person name="Tsai I.J."/>
        </authorList>
    </citation>
    <scope>NUCLEOTIDE SEQUENCE</scope>
    <source>
        <strain evidence="1">CCC161011</strain>
    </source>
</reference>
<evidence type="ECO:0000313" key="1">
    <source>
        <dbReference type="EMBL" id="KAF7335811.1"/>
    </source>
</evidence>
<sequence length="176" mass="19053">MAANFTLADLHWSQLFDCNAALPLPASAVHKLQNMSQDDIAMVAHSANEVLQEETYRVLVKAAGNIPSAIMTQWCQHLVEHKSNLNQVATALGLPAIITRRTGKDSVGILLVVLIGSRQPDEFDSARRWLEVLISPAVSMARAQNAPRLAALAGRANRLPDGMSRTLCSSGSCDRL</sequence>
<accession>A0A8H6X825</accession>
<dbReference type="OrthoDB" id="10646277at2759"/>
<keyword evidence="2" id="KW-1185">Reference proteome</keyword>